<proteinExistence type="predicted"/>
<dbReference type="SUPFAM" id="SSF50978">
    <property type="entry name" value="WD40 repeat-like"/>
    <property type="match status" value="1"/>
</dbReference>
<dbReference type="Gene3D" id="2.130.10.10">
    <property type="entry name" value="YVTN repeat-like/Quinoprotein amine dehydrogenase"/>
    <property type="match status" value="1"/>
</dbReference>
<evidence type="ECO:0000256" key="3">
    <source>
        <dbReference type="PROSITE-ProRule" id="PRU00221"/>
    </source>
</evidence>
<dbReference type="InterPro" id="IPR015943">
    <property type="entry name" value="WD40/YVTN_repeat-like_dom_sf"/>
</dbReference>
<evidence type="ECO:0000256" key="2">
    <source>
        <dbReference type="ARBA" id="ARBA00022737"/>
    </source>
</evidence>
<reference evidence="5" key="4">
    <citation type="journal article" date="2015" name="G3 (Bethesda)">
        <title>Genome sequences of three phytopathogenic species of the Magnaporthaceae family of fungi.</title>
        <authorList>
            <person name="Okagaki L.H."/>
            <person name="Nunes C.C."/>
            <person name="Sailsbery J."/>
            <person name="Clay B."/>
            <person name="Brown D."/>
            <person name="John T."/>
            <person name="Oh Y."/>
            <person name="Young N."/>
            <person name="Fitzgerald M."/>
            <person name="Haas B.J."/>
            <person name="Zeng Q."/>
            <person name="Young S."/>
            <person name="Adiconis X."/>
            <person name="Fan L."/>
            <person name="Levin J.Z."/>
            <person name="Mitchell T.K."/>
            <person name="Okubara P.A."/>
            <person name="Farman M.L."/>
            <person name="Kohn L.M."/>
            <person name="Birren B."/>
            <person name="Ma L.-J."/>
            <person name="Dean R.A."/>
        </authorList>
    </citation>
    <scope>NUCLEOTIDE SEQUENCE</scope>
    <source>
        <strain evidence="5">ATCC 64411 / 73-15</strain>
    </source>
</reference>
<reference evidence="4" key="1">
    <citation type="submission" date="2010-05" db="EMBL/GenBank/DDBJ databases">
        <title>The Genome Sequence of Magnaporthe poae strain ATCC 64411.</title>
        <authorList>
            <consortium name="The Broad Institute Genome Sequencing Platform"/>
            <consortium name="Broad Institute Genome Sequencing Center for Infectious Disease"/>
            <person name="Ma L.-J."/>
            <person name="Dead R."/>
            <person name="Young S."/>
            <person name="Zeng Q."/>
            <person name="Koehrsen M."/>
            <person name="Alvarado L."/>
            <person name="Berlin A."/>
            <person name="Chapman S.B."/>
            <person name="Chen Z."/>
            <person name="Freedman E."/>
            <person name="Gellesch M."/>
            <person name="Goldberg J."/>
            <person name="Griggs A."/>
            <person name="Gujja S."/>
            <person name="Heilman E.R."/>
            <person name="Heiman D."/>
            <person name="Hepburn T."/>
            <person name="Howarth C."/>
            <person name="Jen D."/>
            <person name="Larson L."/>
            <person name="Mehta T."/>
            <person name="Neiman D."/>
            <person name="Pearson M."/>
            <person name="Roberts A."/>
            <person name="Saif S."/>
            <person name="Shea T."/>
            <person name="Shenoy N."/>
            <person name="Sisk P."/>
            <person name="Stolte C."/>
            <person name="Sykes S."/>
            <person name="Walk T."/>
            <person name="White J."/>
            <person name="Yandava C."/>
            <person name="Haas B."/>
            <person name="Nusbaum C."/>
            <person name="Birren B."/>
        </authorList>
    </citation>
    <scope>NUCLEOTIDE SEQUENCE</scope>
    <source>
        <strain evidence="4">ATCC 64411</strain>
    </source>
</reference>
<dbReference type="STRING" id="644358.A0A0C4E3T6"/>
<keyword evidence="2" id="KW-0677">Repeat</keyword>
<dbReference type="VEuPathDB" id="FungiDB:MAPG_07107"/>
<dbReference type="EMBL" id="ADBL01001718">
    <property type="status" value="NOT_ANNOTATED_CDS"/>
    <property type="molecule type" value="Genomic_DNA"/>
</dbReference>
<evidence type="ECO:0000313" key="5">
    <source>
        <dbReference type="EnsemblFungi" id="MAPG_07107T0"/>
    </source>
</evidence>
<accession>A0A0C4E3T6</accession>
<dbReference type="OMA" id="GHTETIH"/>
<evidence type="ECO:0000313" key="6">
    <source>
        <dbReference type="Proteomes" id="UP000011715"/>
    </source>
</evidence>
<dbReference type="eggNOG" id="KOG0276">
    <property type="taxonomic scope" value="Eukaryota"/>
</dbReference>
<keyword evidence="6" id="KW-1185">Reference proteome</keyword>
<dbReference type="SMART" id="SM00320">
    <property type="entry name" value="WD40"/>
    <property type="match status" value="5"/>
</dbReference>
<feature type="repeat" description="WD" evidence="3">
    <location>
        <begin position="65"/>
        <end position="99"/>
    </location>
</feature>
<reference evidence="4" key="3">
    <citation type="submission" date="2011-03" db="EMBL/GenBank/DDBJ databases">
        <title>Annotation of Magnaporthe poae ATCC 64411.</title>
        <authorList>
            <person name="Ma L.-J."/>
            <person name="Dead R."/>
            <person name="Young S.K."/>
            <person name="Zeng Q."/>
            <person name="Gargeya S."/>
            <person name="Fitzgerald M."/>
            <person name="Haas B."/>
            <person name="Abouelleil A."/>
            <person name="Alvarado L."/>
            <person name="Arachchi H.M."/>
            <person name="Berlin A."/>
            <person name="Brown A."/>
            <person name="Chapman S.B."/>
            <person name="Chen Z."/>
            <person name="Dunbar C."/>
            <person name="Freedman E."/>
            <person name="Gearin G."/>
            <person name="Gellesch M."/>
            <person name="Goldberg J."/>
            <person name="Griggs A."/>
            <person name="Gujja S."/>
            <person name="Heiman D."/>
            <person name="Howarth C."/>
            <person name="Larson L."/>
            <person name="Lui A."/>
            <person name="MacDonald P.J.P."/>
            <person name="Mehta T."/>
            <person name="Montmayeur A."/>
            <person name="Murphy C."/>
            <person name="Neiman D."/>
            <person name="Pearson M."/>
            <person name="Priest M."/>
            <person name="Roberts A."/>
            <person name="Saif S."/>
            <person name="Shea T."/>
            <person name="Shenoy N."/>
            <person name="Sisk P."/>
            <person name="Stolte C."/>
            <person name="Sykes S."/>
            <person name="Yandava C."/>
            <person name="Wortman J."/>
            <person name="Nusbaum C."/>
            <person name="Birren B."/>
        </authorList>
    </citation>
    <scope>NUCLEOTIDE SEQUENCE</scope>
    <source>
        <strain evidence="4">ATCC 64411</strain>
    </source>
</reference>
<dbReference type="PANTHER" id="PTHR44019">
    <property type="entry name" value="WD REPEAT-CONTAINING PROTEIN 55"/>
    <property type="match status" value="1"/>
</dbReference>
<dbReference type="AlphaFoldDB" id="A0A0C4E3T6"/>
<dbReference type="Proteomes" id="UP000011715">
    <property type="component" value="Unassembled WGS sequence"/>
</dbReference>
<dbReference type="PANTHER" id="PTHR44019:SF8">
    <property type="entry name" value="POC1 CENTRIOLAR PROTEIN HOMOLOG"/>
    <property type="match status" value="1"/>
</dbReference>
<name>A0A0C4E3T6_MAGP6</name>
<sequence length="371" mass="40350">MQAFTTFCLDVSPRTRLRELAITDKYVVAAGSNAVAHSLACSQCQQNPAGDACPNNHAVMETGLIVDAAFHPASNLMLTVSYEGKMGLWNLETGAHVRSFSQEQDVSKVVFLDDEGSTFTSASNDGDIMLWNSTAGEPTDILRARAGYIVRLVRLNGNFVAAGYEDGAVRVWELATKTCVSVLEGHAEGINTLSLAPGPDSHHLRVGRVGVLRIWNWKTGALIAHLEDAECRANEQVFDDVGRSGLMMTYGLAGNVNTWTQDGVRVGTAHAAHEGVPLRTLIRVDDRFMITVGTKDGRVKVWHWGPGPTDGERKRWLFDLFSGTWIVRTATAAFGKIAIATQEEGSDLHHVRVWDLEAVRALAASHVDGET</sequence>
<dbReference type="InterPro" id="IPR050505">
    <property type="entry name" value="WDR55/POC1"/>
</dbReference>
<dbReference type="PROSITE" id="PS50082">
    <property type="entry name" value="WD_REPEATS_2"/>
    <property type="match status" value="3"/>
</dbReference>
<feature type="repeat" description="WD" evidence="3">
    <location>
        <begin position="156"/>
        <end position="182"/>
    </location>
</feature>
<evidence type="ECO:0000313" key="4">
    <source>
        <dbReference type="EMBL" id="KLU88120.1"/>
    </source>
</evidence>
<organism evidence="5 6">
    <name type="scientific">Magnaporthiopsis poae (strain ATCC 64411 / 73-15)</name>
    <name type="common">Kentucky bluegrass fungus</name>
    <name type="synonym">Magnaporthe poae</name>
    <dbReference type="NCBI Taxonomy" id="644358"/>
    <lineage>
        <taxon>Eukaryota</taxon>
        <taxon>Fungi</taxon>
        <taxon>Dikarya</taxon>
        <taxon>Ascomycota</taxon>
        <taxon>Pezizomycotina</taxon>
        <taxon>Sordariomycetes</taxon>
        <taxon>Sordariomycetidae</taxon>
        <taxon>Magnaporthales</taxon>
        <taxon>Magnaporthaceae</taxon>
        <taxon>Magnaporthiopsis</taxon>
    </lineage>
</organism>
<reference evidence="5" key="5">
    <citation type="submission" date="2015-06" db="UniProtKB">
        <authorList>
            <consortium name="EnsemblFungi"/>
        </authorList>
    </citation>
    <scope>IDENTIFICATION</scope>
    <source>
        <strain evidence="5">ATCC 64411</strain>
    </source>
</reference>
<protein>
    <submittedName>
        <fullName evidence="4 5">Uncharacterized protein</fullName>
    </submittedName>
</protein>
<dbReference type="InterPro" id="IPR036322">
    <property type="entry name" value="WD40_repeat_dom_sf"/>
</dbReference>
<keyword evidence="1 3" id="KW-0853">WD repeat</keyword>
<dbReference type="EnsemblFungi" id="MAPG_07107T0">
    <property type="protein sequence ID" value="MAPG_07107T0"/>
    <property type="gene ID" value="MAPG_07107"/>
</dbReference>
<dbReference type="EMBL" id="GL876971">
    <property type="protein sequence ID" value="KLU88120.1"/>
    <property type="molecule type" value="Genomic_DNA"/>
</dbReference>
<dbReference type="OrthoDB" id="5133000at2759"/>
<reference evidence="6" key="2">
    <citation type="submission" date="2010-05" db="EMBL/GenBank/DDBJ databases">
        <title>The genome sequence of Magnaporthe poae strain ATCC 64411.</title>
        <authorList>
            <person name="Ma L.-J."/>
            <person name="Dead R."/>
            <person name="Young S."/>
            <person name="Zeng Q."/>
            <person name="Koehrsen M."/>
            <person name="Alvarado L."/>
            <person name="Berlin A."/>
            <person name="Chapman S.B."/>
            <person name="Chen Z."/>
            <person name="Freedman E."/>
            <person name="Gellesch M."/>
            <person name="Goldberg J."/>
            <person name="Griggs A."/>
            <person name="Gujja S."/>
            <person name="Heilman E.R."/>
            <person name="Heiman D."/>
            <person name="Hepburn T."/>
            <person name="Howarth C."/>
            <person name="Jen D."/>
            <person name="Larson L."/>
            <person name="Mehta T."/>
            <person name="Neiman D."/>
            <person name="Pearson M."/>
            <person name="Roberts A."/>
            <person name="Saif S."/>
            <person name="Shea T."/>
            <person name="Shenoy N."/>
            <person name="Sisk P."/>
            <person name="Stolte C."/>
            <person name="Sykes S."/>
            <person name="Walk T."/>
            <person name="White J."/>
            <person name="Yandava C."/>
            <person name="Haas B."/>
            <person name="Nusbaum C."/>
            <person name="Birren B."/>
        </authorList>
    </citation>
    <scope>NUCLEOTIDE SEQUENCE [LARGE SCALE GENOMIC DNA]</scope>
    <source>
        <strain evidence="6">ATCC 64411 / 73-15</strain>
    </source>
</reference>
<gene>
    <name evidence="4" type="ORF">MAPG_07107</name>
</gene>
<dbReference type="Pfam" id="PF00400">
    <property type="entry name" value="WD40"/>
    <property type="match status" value="1"/>
</dbReference>
<dbReference type="InterPro" id="IPR001680">
    <property type="entry name" value="WD40_rpt"/>
</dbReference>
<feature type="repeat" description="WD" evidence="3">
    <location>
        <begin position="99"/>
        <end position="141"/>
    </location>
</feature>
<evidence type="ECO:0000256" key="1">
    <source>
        <dbReference type="ARBA" id="ARBA00022574"/>
    </source>
</evidence>